<dbReference type="GeneID" id="20811057"/>
<dbReference type="VEuPathDB" id="FungiDB:H257_09061"/>
<dbReference type="AlphaFoldDB" id="W4GBY6"/>
<protein>
    <submittedName>
        <fullName evidence="1">Uncharacterized protein</fullName>
    </submittedName>
</protein>
<reference evidence="1" key="1">
    <citation type="submission" date="2013-12" db="EMBL/GenBank/DDBJ databases">
        <title>The Genome Sequence of Aphanomyces astaci APO3.</title>
        <authorList>
            <consortium name="The Broad Institute Genomics Platform"/>
            <person name="Russ C."/>
            <person name="Tyler B."/>
            <person name="van West P."/>
            <person name="Dieguez-Uribeondo J."/>
            <person name="Young S.K."/>
            <person name="Zeng Q."/>
            <person name="Gargeya S."/>
            <person name="Fitzgerald M."/>
            <person name="Abouelleil A."/>
            <person name="Alvarado L."/>
            <person name="Chapman S.B."/>
            <person name="Gainer-Dewar J."/>
            <person name="Goldberg J."/>
            <person name="Griggs A."/>
            <person name="Gujja S."/>
            <person name="Hansen M."/>
            <person name="Howarth C."/>
            <person name="Imamovic A."/>
            <person name="Ireland A."/>
            <person name="Larimer J."/>
            <person name="McCowan C."/>
            <person name="Murphy C."/>
            <person name="Pearson M."/>
            <person name="Poon T.W."/>
            <person name="Priest M."/>
            <person name="Roberts A."/>
            <person name="Saif S."/>
            <person name="Shea T."/>
            <person name="Sykes S."/>
            <person name="Wortman J."/>
            <person name="Nusbaum C."/>
            <person name="Birren B."/>
        </authorList>
    </citation>
    <scope>NUCLEOTIDE SEQUENCE [LARGE SCALE GENOMIC DNA]</scope>
    <source>
        <strain evidence="1">APO3</strain>
    </source>
</reference>
<organism evidence="1">
    <name type="scientific">Aphanomyces astaci</name>
    <name type="common">Crayfish plague agent</name>
    <dbReference type="NCBI Taxonomy" id="112090"/>
    <lineage>
        <taxon>Eukaryota</taxon>
        <taxon>Sar</taxon>
        <taxon>Stramenopiles</taxon>
        <taxon>Oomycota</taxon>
        <taxon>Saprolegniomycetes</taxon>
        <taxon>Saprolegniales</taxon>
        <taxon>Verrucalvaceae</taxon>
        <taxon>Aphanomyces</taxon>
    </lineage>
</organism>
<proteinExistence type="predicted"/>
<name>W4GBY6_APHAT</name>
<gene>
    <name evidence="1" type="ORF">H257_09061</name>
</gene>
<dbReference type="EMBL" id="KI913134">
    <property type="protein sequence ID" value="ETV77175.1"/>
    <property type="molecule type" value="Genomic_DNA"/>
</dbReference>
<dbReference type="RefSeq" id="XP_009833481.1">
    <property type="nucleotide sequence ID" value="XM_009835179.1"/>
</dbReference>
<evidence type="ECO:0000313" key="1">
    <source>
        <dbReference type="EMBL" id="ETV77175.1"/>
    </source>
</evidence>
<accession>W4GBY6</accession>
<sequence length="158" mass="16959">MAPIPLTALLQHPGPAPTLTWALFSSTGGTHWAKILLPLPTPQPPTTYLHSQQHGIWLNTLHSSDHAGTPFMTLVLCPGDHTPTGHHPRLGVLAPAGHSTMVQRIPQTEGLAYHLHPPNACTTTHCLVSRPTNTEISSLGARGPYTAHLHPKCHSAYS</sequence>